<dbReference type="RefSeq" id="WP_119161121.1">
    <property type="nucleotide sequence ID" value="NZ_LR134442.1"/>
</dbReference>
<dbReference type="AlphaFoldDB" id="A0A383S664"/>
<feature type="region of interest" description="Disordered" evidence="8">
    <location>
        <begin position="239"/>
        <end position="266"/>
    </location>
</feature>
<proteinExistence type="predicted"/>
<keyword evidence="2" id="KW-0813">Transport</keyword>
<keyword evidence="4 9" id="KW-1133">Transmembrane helix</keyword>
<dbReference type="PRINTS" id="PR00169">
    <property type="entry name" value="KCHANNEL"/>
</dbReference>
<feature type="transmembrane region" description="Helical" evidence="9">
    <location>
        <begin position="158"/>
        <end position="176"/>
    </location>
</feature>
<name>A0A383S664_9ACTN</name>
<dbReference type="InterPro" id="IPR028325">
    <property type="entry name" value="VG_K_chnl"/>
</dbReference>
<dbReference type="InterPro" id="IPR013099">
    <property type="entry name" value="K_chnl_dom"/>
</dbReference>
<organism evidence="12 13">
    <name type="scientific">Propionibacterium australiense</name>
    <dbReference type="NCBI Taxonomy" id="119981"/>
    <lineage>
        <taxon>Bacteria</taxon>
        <taxon>Bacillati</taxon>
        <taxon>Actinomycetota</taxon>
        <taxon>Actinomycetes</taxon>
        <taxon>Propionibacteriales</taxon>
        <taxon>Propionibacteriaceae</taxon>
        <taxon>Propionibacterium</taxon>
    </lineage>
</organism>
<dbReference type="GO" id="GO:0005249">
    <property type="term" value="F:voltage-gated potassium channel activity"/>
    <property type="evidence" value="ECO:0007669"/>
    <property type="project" value="InterPro"/>
</dbReference>
<evidence type="ECO:0000313" key="14">
    <source>
        <dbReference type="Proteomes" id="UP000279336"/>
    </source>
</evidence>
<gene>
    <name evidence="11" type="ORF">D7U36_04835</name>
    <name evidence="12" type="ORF">PROPAUS_0646</name>
</gene>
<feature type="transmembrane region" description="Helical" evidence="9">
    <location>
        <begin position="120"/>
        <end position="138"/>
    </location>
</feature>
<feature type="transmembrane region" description="Helical" evidence="9">
    <location>
        <begin position="20"/>
        <end position="39"/>
    </location>
</feature>
<evidence type="ECO:0000256" key="8">
    <source>
        <dbReference type="SAM" id="MobiDB-lite"/>
    </source>
</evidence>
<dbReference type="Proteomes" id="UP000279336">
    <property type="component" value="Unassembled WGS sequence"/>
</dbReference>
<keyword evidence="6 9" id="KW-0472">Membrane</keyword>
<evidence type="ECO:0000256" key="4">
    <source>
        <dbReference type="ARBA" id="ARBA00022989"/>
    </source>
</evidence>
<evidence type="ECO:0000313" key="13">
    <source>
        <dbReference type="Proteomes" id="UP000263928"/>
    </source>
</evidence>
<feature type="transmembrane region" description="Helical" evidence="9">
    <location>
        <begin position="51"/>
        <end position="70"/>
    </location>
</feature>
<dbReference type="Gene3D" id="1.10.287.70">
    <property type="match status" value="1"/>
</dbReference>
<evidence type="ECO:0000256" key="1">
    <source>
        <dbReference type="ARBA" id="ARBA00004141"/>
    </source>
</evidence>
<evidence type="ECO:0000256" key="6">
    <source>
        <dbReference type="ARBA" id="ARBA00023136"/>
    </source>
</evidence>
<keyword evidence="5" id="KW-0406">Ion transport</keyword>
<evidence type="ECO:0000256" key="2">
    <source>
        <dbReference type="ARBA" id="ARBA00022448"/>
    </source>
</evidence>
<dbReference type="Proteomes" id="UP000263928">
    <property type="component" value="Unassembled WGS sequence"/>
</dbReference>
<dbReference type="Gene3D" id="1.20.120.350">
    <property type="entry name" value="Voltage-gated potassium channels. Chain C"/>
    <property type="match status" value="1"/>
</dbReference>
<dbReference type="Pfam" id="PF07885">
    <property type="entry name" value="Ion_trans_2"/>
    <property type="match status" value="1"/>
</dbReference>
<dbReference type="GO" id="GO:0001508">
    <property type="term" value="P:action potential"/>
    <property type="evidence" value="ECO:0007669"/>
    <property type="project" value="TreeGrafter"/>
</dbReference>
<reference evidence="11 14" key="3">
    <citation type="submission" date="2018-10" db="EMBL/GenBank/DDBJ databases">
        <title>Propionibacterium australiense Genome Sequencing and Assembly.</title>
        <authorList>
            <person name="Bernier A.-M."/>
            <person name="Bernard K."/>
        </authorList>
    </citation>
    <scope>NUCLEOTIDE SEQUENCE [LARGE SCALE GENOMIC DNA]</scope>
    <source>
        <strain evidence="11 14">NML98A078</strain>
    </source>
</reference>
<evidence type="ECO:0000259" key="10">
    <source>
        <dbReference type="Pfam" id="PF07885"/>
    </source>
</evidence>
<dbReference type="OrthoDB" id="9799090at2"/>
<protein>
    <submittedName>
        <fullName evidence="11">Two pore domain potassium channel family protein</fullName>
    </submittedName>
    <submittedName>
        <fullName evidence="12">Voltage-gated potassium channel</fullName>
    </submittedName>
</protein>
<reference evidence="12" key="1">
    <citation type="submission" date="2018-08" db="EMBL/GenBank/DDBJ databases">
        <authorList>
            <person name="Ferrada E.E."/>
            <person name="Latorre B.A."/>
        </authorList>
    </citation>
    <scope>NUCLEOTIDE SEQUENCE [LARGE SCALE GENOMIC DNA]</scope>
    <source>
        <strain evidence="12">Propionibacterium_australiense1</strain>
    </source>
</reference>
<keyword evidence="7 12" id="KW-0407">Ion channel</keyword>
<feature type="domain" description="Potassium channel" evidence="10">
    <location>
        <begin position="132"/>
        <end position="207"/>
    </location>
</feature>
<evidence type="ECO:0000313" key="12">
    <source>
        <dbReference type="EMBL" id="SYZ32756.1"/>
    </source>
</evidence>
<comment type="subcellular location">
    <subcellularLocation>
        <location evidence="1">Membrane</location>
        <topology evidence="1">Multi-pass membrane protein</topology>
    </subcellularLocation>
</comment>
<keyword evidence="13" id="KW-1185">Reference proteome</keyword>
<evidence type="ECO:0000256" key="7">
    <source>
        <dbReference type="ARBA" id="ARBA00023303"/>
    </source>
</evidence>
<dbReference type="Gene3D" id="1.20.5.110">
    <property type="match status" value="1"/>
</dbReference>
<dbReference type="InterPro" id="IPR027359">
    <property type="entry name" value="Volt_channel_dom_sf"/>
</dbReference>
<sequence>MASSDIRAGRLRAWERVTEWPLIAVAMIFLVAYAWETIADLHGTPRMITEVTMDVIWVLFVVDYLVRLVLAPARGRWFLEHLFDFAVVALPLLRPLRLLRVVTLVRVLQRNAGLALRGRIMIYAAGGATLITFAASLAALEAERHEPGSSITTFPDALWWALVTITTVGYGDLAPVTAIGRTVAALLMIGGIALIGVITATLASWIVSTMAVESAEEEAATRVQVADLQRQIAELTEQIAALSGTTAEPPASGRDTRREQDDGTTV</sequence>
<evidence type="ECO:0000256" key="5">
    <source>
        <dbReference type="ARBA" id="ARBA00023065"/>
    </source>
</evidence>
<evidence type="ECO:0000256" key="9">
    <source>
        <dbReference type="SAM" id="Phobius"/>
    </source>
</evidence>
<dbReference type="PANTHER" id="PTHR11537">
    <property type="entry name" value="VOLTAGE-GATED POTASSIUM CHANNEL"/>
    <property type="match status" value="1"/>
</dbReference>
<evidence type="ECO:0000313" key="11">
    <source>
        <dbReference type="EMBL" id="RLP11102.1"/>
    </source>
</evidence>
<dbReference type="GO" id="GO:0008076">
    <property type="term" value="C:voltage-gated potassium channel complex"/>
    <property type="evidence" value="ECO:0007669"/>
    <property type="project" value="InterPro"/>
</dbReference>
<reference evidence="13" key="2">
    <citation type="submission" date="2018-08" db="EMBL/GenBank/DDBJ databases">
        <authorList>
            <person name="Hornung B."/>
        </authorList>
    </citation>
    <scope>NUCLEOTIDE SEQUENCE [LARGE SCALE GENOMIC DNA]</scope>
</reference>
<feature type="transmembrane region" description="Helical" evidence="9">
    <location>
        <begin position="183"/>
        <end position="207"/>
    </location>
</feature>
<dbReference type="EMBL" id="UNQJ01000002">
    <property type="protein sequence ID" value="SYZ32756.1"/>
    <property type="molecule type" value="Genomic_DNA"/>
</dbReference>
<accession>A0A383S664</accession>
<keyword evidence="3 9" id="KW-0812">Transmembrane</keyword>
<dbReference type="EMBL" id="RCIW01000006">
    <property type="protein sequence ID" value="RLP11102.1"/>
    <property type="molecule type" value="Genomic_DNA"/>
</dbReference>
<dbReference type="PANTHER" id="PTHR11537:SF254">
    <property type="entry name" value="POTASSIUM VOLTAGE-GATED CHANNEL PROTEIN SHAB"/>
    <property type="match status" value="1"/>
</dbReference>
<dbReference type="SUPFAM" id="SSF81324">
    <property type="entry name" value="Voltage-gated potassium channels"/>
    <property type="match status" value="1"/>
</dbReference>
<evidence type="ECO:0000256" key="3">
    <source>
        <dbReference type="ARBA" id="ARBA00022692"/>
    </source>
</evidence>
<feature type="compositionally biased region" description="Basic and acidic residues" evidence="8">
    <location>
        <begin position="254"/>
        <end position="266"/>
    </location>
</feature>